<dbReference type="NCBIfam" id="TIGR01672">
    <property type="entry name" value="AphA"/>
    <property type="match status" value="1"/>
</dbReference>
<proteinExistence type="inferred from homology"/>
<dbReference type="EC" id="3.1.3.2" evidence="6"/>
<evidence type="ECO:0000256" key="8">
    <source>
        <dbReference type="ARBA" id="ARBA00022723"/>
    </source>
</evidence>
<reference evidence="14 15" key="1">
    <citation type="submission" date="2019-10" db="EMBL/GenBank/DDBJ databases">
        <title>Vibrio sp. nov., isolated from Coralline algae surface.</title>
        <authorList>
            <person name="Geng Y."/>
            <person name="Zhang X."/>
        </authorList>
    </citation>
    <scope>NUCLEOTIDE SEQUENCE [LARGE SCALE GENOMIC DNA]</scope>
    <source>
        <strain evidence="14 15">SM1977</strain>
    </source>
</reference>
<name>A0A5Q0THD4_9VIBR</name>
<dbReference type="EMBL" id="CP045699">
    <property type="protein sequence ID" value="QGA65606.1"/>
    <property type="molecule type" value="Genomic_DNA"/>
</dbReference>
<keyword evidence="9 13" id="KW-0732">Signal</keyword>
<evidence type="ECO:0000256" key="13">
    <source>
        <dbReference type="SAM" id="SignalP"/>
    </source>
</evidence>
<dbReference type="GO" id="GO:0030288">
    <property type="term" value="C:outer membrane-bounded periplasmic space"/>
    <property type="evidence" value="ECO:0007669"/>
    <property type="project" value="InterPro"/>
</dbReference>
<evidence type="ECO:0000256" key="6">
    <source>
        <dbReference type="ARBA" id="ARBA00012646"/>
    </source>
</evidence>
<keyword evidence="15" id="KW-1185">Reference proteome</keyword>
<keyword evidence="12" id="KW-0460">Magnesium</keyword>
<feature type="chain" id="PRO_5024345570" description="Class B acid phosphatase" evidence="13">
    <location>
        <begin position="26"/>
        <end position="238"/>
    </location>
</feature>
<dbReference type="SFLD" id="SFLDS00003">
    <property type="entry name" value="Haloacid_Dehalogenase"/>
    <property type="match status" value="1"/>
</dbReference>
<evidence type="ECO:0000256" key="4">
    <source>
        <dbReference type="ARBA" id="ARBA00007752"/>
    </source>
</evidence>
<gene>
    <name evidence="14" type="primary">aphA</name>
    <name evidence="14" type="ORF">GFB47_09380</name>
</gene>
<organism evidence="14 15">
    <name type="scientific">Vibrio algicola</name>
    <dbReference type="NCBI Taxonomy" id="2662262"/>
    <lineage>
        <taxon>Bacteria</taxon>
        <taxon>Pseudomonadati</taxon>
        <taxon>Pseudomonadota</taxon>
        <taxon>Gammaproteobacteria</taxon>
        <taxon>Vibrionales</taxon>
        <taxon>Vibrionaceae</taxon>
        <taxon>Vibrio</taxon>
    </lineage>
</organism>
<comment type="similarity">
    <text evidence="4">Belongs to the class B bacterial acid phosphatase family.</text>
</comment>
<dbReference type="Gene3D" id="3.40.50.1000">
    <property type="entry name" value="HAD superfamily/HAD-like"/>
    <property type="match status" value="1"/>
</dbReference>
<dbReference type="InterPro" id="IPR010025">
    <property type="entry name" value="HAD-SF_ppase_IIIB_AphA"/>
</dbReference>
<comment type="cofactor">
    <cofactor evidence="2">
        <name>Mg(2+)</name>
        <dbReference type="ChEBI" id="CHEBI:18420"/>
    </cofactor>
</comment>
<protein>
    <recommendedName>
        <fullName evidence="7">Class B acid phosphatase</fullName>
        <ecNumber evidence="6">3.1.3.2</ecNumber>
    </recommendedName>
</protein>
<dbReference type="GO" id="GO:0046872">
    <property type="term" value="F:metal ion binding"/>
    <property type="evidence" value="ECO:0007669"/>
    <property type="project" value="UniProtKB-KW"/>
</dbReference>
<evidence type="ECO:0000256" key="7">
    <source>
        <dbReference type="ARBA" id="ARBA00022113"/>
    </source>
</evidence>
<dbReference type="Pfam" id="PF03767">
    <property type="entry name" value="Acid_phosphat_B"/>
    <property type="match status" value="1"/>
</dbReference>
<evidence type="ECO:0000313" key="15">
    <source>
        <dbReference type="Proteomes" id="UP000348942"/>
    </source>
</evidence>
<dbReference type="InterPro" id="IPR005519">
    <property type="entry name" value="Acid_phosphat_B-like"/>
</dbReference>
<evidence type="ECO:0000256" key="10">
    <source>
        <dbReference type="ARBA" id="ARBA00022764"/>
    </source>
</evidence>
<dbReference type="GO" id="GO:0003993">
    <property type="term" value="F:acid phosphatase activity"/>
    <property type="evidence" value="ECO:0007669"/>
    <property type="project" value="UniProtKB-EC"/>
</dbReference>
<keyword evidence="8" id="KW-0479">Metal-binding</keyword>
<evidence type="ECO:0000256" key="2">
    <source>
        <dbReference type="ARBA" id="ARBA00001946"/>
    </source>
</evidence>
<keyword evidence="11 14" id="KW-0378">Hydrolase</keyword>
<feature type="signal peptide" evidence="13">
    <location>
        <begin position="1"/>
        <end position="25"/>
    </location>
</feature>
<evidence type="ECO:0000313" key="14">
    <source>
        <dbReference type="EMBL" id="QGA65606.1"/>
    </source>
</evidence>
<evidence type="ECO:0000256" key="12">
    <source>
        <dbReference type="ARBA" id="ARBA00022842"/>
    </source>
</evidence>
<evidence type="ECO:0000256" key="9">
    <source>
        <dbReference type="ARBA" id="ARBA00022729"/>
    </source>
</evidence>
<comment type="subcellular location">
    <subcellularLocation>
        <location evidence="3">Periplasm</location>
    </subcellularLocation>
</comment>
<evidence type="ECO:0000256" key="5">
    <source>
        <dbReference type="ARBA" id="ARBA00011881"/>
    </source>
</evidence>
<comment type="catalytic activity">
    <reaction evidence="1">
        <text>a phosphate monoester + H2O = an alcohol + phosphate</text>
        <dbReference type="Rhea" id="RHEA:15017"/>
        <dbReference type="ChEBI" id="CHEBI:15377"/>
        <dbReference type="ChEBI" id="CHEBI:30879"/>
        <dbReference type="ChEBI" id="CHEBI:43474"/>
        <dbReference type="ChEBI" id="CHEBI:67140"/>
        <dbReference type="EC" id="3.1.3.2"/>
    </reaction>
</comment>
<evidence type="ECO:0000256" key="1">
    <source>
        <dbReference type="ARBA" id="ARBA00000032"/>
    </source>
</evidence>
<dbReference type="InterPro" id="IPR023214">
    <property type="entry name" value="HAD_sf"/>
</dbReference>
<sequence>MSFFKLKASLITGILALSAMQPSFASTEVHPSFDIHSYTQQAQSNYPDLNWVSVTDIKQSLPNHPINIGLDIDDTMLFSSPVFYYGQQKYSPGSNDYLNNQDFWNEASTGLDRFSIPKKSAVALVTMHLQHGDTVYFVTGRNAVTKGHETVTDTIRSIFPKQYRAQIQPVIFANGLEKETQLKQAKIQLFYGDADQDITSAQHIGIEGIRFLRGAQTTNIPMPHAGKFGEKVLENSNY</sequence>
<accession>A0A5Q0THD4</accession>
<comment type="subunit">
    <text evidence="5">Homotetramer.</text>
</comment>
<dbReference type="Proteomes" id="UP000348942">
    <property type="component" value="Chromosome 1"/>
</dbReference>
<dbReference type="AlphaFoldDB" id="A0A5Q0THD4"/>
<dbReference type="InterPro" id="IPR036412">
    <property type="entry name" value="HAD-like_sf"/>
</dbReference>
<dbReference type="RefSeq" id="WP_153447753.1">
    <property type="nucleotide sequence ID" value="NZ_CP045699.1"/>
</dbReference>
<dbReference type="SFLD" id="SFLDG01127">
    <property type="entry name" value="C1.3:_Acid_Phosphatase_Like"/>
    <property type="match status" value="1"/>
</dbReference>
<dbReference type="SUPFAM" id="SSF56784">
    <property type="entry name" value="HAD-like"/>
    <property type="match status" value="1"/>
</dbReference>
<keyword evidence="10" id="KW-0574">Periplasm</keyword>
<evidence type="ECO:0000256" key="11">
    <source>
        <dbReference type="ARBA" id="ARBA00022801"/>
    </source>
</evidence>
<evidence type="ECO:0000256" key="3">
    <source>
        <dbReference type="ARBA" id="ARBA00004418"/>
    </source>
</evidence>